<comment type="caution">
    <text evidence="1">The sequence shown here is derived from an EMBL/GenBank/DDBJ whole genome shotgun (WGS) entry which is preliminary data.</text>
</comment>
<dbReference type="EMBL" id="JYDL01000004">
    <property type="protein sequence ID" value="KRX27302.1"/>
    <property type="molecule type" value="Genomic_DNA"/>
</dbReference>
<reference evidence="1 2" key="1">
    <citation type="submission" date="2015-01" db="EMBL/GenBank/DDBJ databases">
        <title>Evolution of Trichinella species and genotypes.</title>
        <authorList>
            <person name="Korhonen P.K."/>
            <person name="Edoardo P."/>
            <person name="Giuseppe L.R."/>
            <person name="Gasser R.B."/>
        </authorList>
    </citation>
    <scope>NUCLEOTIDE SEQUENCE [LARGE SCALE GENOMIC DNA]</scope>
    <source>
        <strain evidence="1">ISS37</strain>
    </source>
</reference>
<accession>A0A0V0SKV6</accession>
<proteinExistence type="predicted"/>
<sequence length="65" mass="7619">LSDITILTKEISFNVWALAEIRRRWACIFPSVFVHPKSPPPYLPACFPKSIFHHCARSFFRPPMF</sequence>
<dbReference type="AlphaFoldDB" id="A0A0V0SKV6"/>
<gene>
    <name evidence="1" type="ORF">T07_1121</name>
</gene>
<feature type="non-terminal residue" evidence="1">
    <location>
        <position position="1"/>
    </location>
</feature>
<keyword evidence="2" id="KW-1185">Reference proteome</keyword>
<feature type="non-terminal residue" evidence="1">
    <location>
        <position position="65"/>
    </location>
</feature>
<protein>
    <submittedName>
        <fullName evidence="1">Uncharacterized protein</fullName>
    </submittedName>
</protein>
<evidence type="ECO:0000313" key="1">
    <source>
        <dbReference type="EMBL" id="KRX27302.1"/>
    </source>
</evidence>
<name>A0A0V0SKV6_9BILA</name>
<evidence type="ECO:0000313" key="2">
    <source>
        <dbReference type="Proteomes" id="UP000054630"/>
    </source>
</evidence>
<dbReference type="Proteomes" id="UP000054630">
    <property type="component" value="Unassembled WGS sequence"/>
</dbReference>
<organism evidence="1 2">
    <name type="scientific">Trichinella nelsoni</name>
    <dbReference type="NCBI Taxonomy" id="6336"/>
    <lineage>
        <taxon>Eukaryota</taxon>
        <taxon>Metazoa</taxon>
        <taxon>Ecdysozoa</taxon>
        <taxon>Nematoda</taxon>
        <taxon>Enoplea</taxon>
        <taxon>Dorylaimia</taxon>
        <taxon>Trichinellida</taxon>
        <taxon>Trichinellidae</taxon>
        <taxon>Trichinella</taxon>
    </lineage>
</organism>